<dbReference type="PANTHER" id="PTHR11177">
    <property type="entry name" value="CHITINASE"/>
    <property type="match status" value="1"/>
</dbReference>
<protein>
    <recommendedName>
        <fullName evidence="6">GH18 domain-containing protein</fullName>
    </recommendedName>
</protein>
<gene>
    <name evidence="7" type="ORF">BLA29_013081</name>
</gene>
<evidence type="ECO:0000259" key="6">
    <source>
        <dbReference type="PROSITE" id="PS51910"/>
    </source>
</evidence>
<dbReference type="PROSITE" id="PS01095">
    <property type="entry name" value="GH18_1"/>
    <property type="match status" value="1"/>
</dbReference>
<dbReference type="InterPro" id="IPR001579">
    <property type="entry name" value="Glyco_hydro_18_chit_AS"/>
</dbReference>
<dbReference type="GO" id="GO:0005975">
    <property type="term" value="P:carbohydrate metabolic process"/>
    <property type="evidence" value="ECO:0007669"/>
    <property type="project" value="InterPro"/>
</dbReference>
<comment type="similarity">
    <text evidence="4">Belongs to the glycosyl hydrolase 18 family.</text>
</comment>
<dbReference type="OrthoDB" id="76388at2759"/>
<name>A0A1Y3B1I0_EURMA</name>
<dbReference type="GO" id="GO:0006032">
    <property type="term" value="P:chitin catabolic process"/>
    <property type="evidence" value="ECO:0007669"/>
    <property type="project" value="TreeGrafter"/>
</dbReference>
<reference evidence="7 8" key="1">
    <citation type="submission" date="2017-03" db="EMBL/GenBank/DDBJ databases">
        <title>Genome Survey of Euroglyphus maynei.</title>
        <authorList>
            <person name="Arlian L.G."/>
            <person name="Morgan M.S."/>
            <person name="Rider S.D."/>
        </authorList>
    </citation>
    <scope>NUCLEOTIDE SEQUENCE [LARGE SCALE GENOMIC DNA]</scope>
    <source>
        <strain evidence="7">Arlian Lab</strain>
        <tissue evidence="7">Whole body</tissue>
    </source>
</reference>
<keyword evidence="5" id="KW-0472">Membrane</keyword>
<evidence type="ECO:0000256" key="2">
    <source>
        <dbReference type="ARBA" id="ARBA00023295"/>
    </source>
</evidence>
<dbReference type="GO" id="GO:0004568">
    <property type="term" value="F:chitinase activity"/>
    <property type="evidence" value="ECO:0007669"/>
    <property type="project" value="TreeGrafter"/>
</dbReference>
<dbReference type="EMBL" id="MUJZ01045967">
    <property type="protein sequence ID" value="OTF74660.1"/>
    <property type="molecule type" value="Genomic_DNA"/>
</dbReference>
<keyword evidence="1 3" id="KW-0378">Hydrolase</keyword>
<dbReference type="GO" id="GO:0005576">
    <property type="term" value="C:extracellular region"/>
    <property type="evidence" value="ECO:0007669"/>
    <property type="project" value="TreeGrafter"/>
</dbReference>
<dbReference type="PROSITE" id="PS51910">
    <property type="entry name" value="GH18_2"/>
    <property type="match status" value="1"/>
</dbReference>
<evidence type="ECO:0000313" key="7">
    <source>
        <dbReference type="EMBL" id="OTF74660.1"/>
    </source>
</evidence>
<feature type="domain" description="GH18" evidence="6">
    <location>
        <begin position="1"/>
        <end position="93"/>
    </location>
</feature>
<feature type="non-terminal residue" evidence="7">
    <location>
        <position position="1"/>
    </location>
</feature>
<evidence type="ECO:0000256" key="4">
    <source>
        <dbReference type="RuleBase" id="RU004453"/>
    </source>
</evidence>
<organism evidence="7 8">
    <name type="scientific">Euroglyphus maynei</name>
    <name type="common">Mayne's house dust mite</name>
    <dbReference type="NCBI Taxonomy" id="6958"/>
    <lineage>
        <taxon>Eukaryota</taxon>
        <taxon>Metazoa</taxon>
        <taxon>Ecdysozoa</taxon>
        <taxon>Arthropoda</taxon>
        <taxon>Chelicerata</taxon>
        <taxon>Arachnida</taxon>
        <taxon>Acari</taxon>
        <taxon>Acariformes</taxon>
        <taxon>Sarcoptiformes</taxon>
        <taxon>Astigmata</taxon>
        <taxon>Psoroptidia</taxon>
        <taxon>Analgoidea</taxon>
        <taxon>Pyroglyphidae</taxon>
        <taxon>Pyroglyphinae</taxon>
        <taxon>Euroglyphus</taxon>
    </lineage>
</organism>
<dbReference type="SUPFAM" id="SSF51445">
    <property type="entry name" value="(Trans)glycosidases"/>
    <property type="match status" value="1"/>
</dbReference>
<proteinExistence type="inferred from homology"/>
<dbReference type="Proteomes" id="UP000194236">
    <property type="component" value="Unassembled WGS sequence"/>
</dbReference>
<evidence type="ECO:0000256" key="5">
    <source>
        <dbReference type="SAM" id="Phobius"/>
    </source>
</evidence>
<sequence>TNRTRERFIISILDICAEFNFDGVDIDWEFPGFRTPGLSSDKQNLVLFLQDLRKMAKLVWQNDMNQGSFLISLAVGAPLMIASTSYIIPEIGK</sequence>
<dbReference type="Gene3D" id="3.20.20.80">
    <property type="entry name" value="Glycosidases"/>
    <property type="match status" value="1"/>
</dbReference>
<dbReference type="GO" id="GO:0008061">
    <property type="term" value="F:chitin binding"/>
    <property type="evidence" value="ECO:0007669"/>
    <property type="project" value="TreeGrafter"/>
</dbReference>
<dbReference type="AlphaFoldDB" id="A0A1Y3B1I0"/>
<dbReference type="Pfam" id="PF00704">
    <property type="entry name" value="Glyco_hydro_18"/>
    <property type="match status" value="1"/>
</dbReference>
<dbReference type="PANTHER" id="PTHR11177:SF317">
    <property type="entry name" value="CHITINASE 12-RELATED"/>
    <property type="match status" value="1"/>
</dbReference>
<comment type="caution">
    <text evidence="7">The sequence shown here is derived from an EMBL/GenBank/DDBJ whole genome shotgun (WGS) entry which is preliminary data.</text>
</comment>
<accession>A0A1Y3B1I0</accession>
<dbReference type="InterPro" id="IPR050314">
    <property type="entry name" value="Glycosyl_Hydrlase_18"/>
</dbReference>
<evidence type="ECO:0000256" key="1">
    <source>
        <dbReference type="ARBA" id="ARBA00022801"/>
    </source>
</evidence>
<keyword evidence="8" id="KW-1185">Reference proteome</keyword>
<evidence type="ECO:0000256" key="3">
    <source>
        <dbReference type="RuleBase" id="RU000489"/>
    </source>
</evidence>
<keyword evidence="5" id="KW-1133">Transmembrane helix</keyword>
<feature type="transmembrane region" description="Helical" evidence="5">
    <location>
        <begin position="69"/>
        <end position="88"/>
    </location>
</feature>
<evidence type="ECO:0000313" key="8">
    <source>
        <dbReference type="Proteomes" id="UP000194236"/>
    </source>
</evidence>
<keyword evidence="2 3" id="KW-0326">Glycosidase</keyword>
<keyword evidence="5" id="KW-0812">Transmembrane</keyword>
<dbReference type="InterPro" id="IPR001223">
    <property type="entry name" value="Glyco_hydro18_cat"/>
</dbReference>
<dbReference type="InterPro" id="IPR017853">
    <property type="entry name" value="GH"/>
</dbReference>